<dbReference type="Pfam" id="PF07727">
    <property type="entry name" value="RVT_2"/>
    <property type="match status" value="1"/>
</dbReference>
<dbReference type="Pfam" id="PF22936">
    <property type="entry name" value="Pol_BBD"/>
    <property type="match status" value="1"/>
</dbReference>
<dbReference type="SUPFAM" id="SSF53098">
    <property type="entry name" value="Ribonuclease H-like"/>
    <property type="match status" value="1"/>
</dbReference>
<comment type="caution">
    <text evidence="5">The sequence shown here is derived from an EMBL/GenBank/DDBJ whole genome shotgun (WGS) entry which is preliminary data.</text>
</comment>
<keyword evidence="1" id="KW-0645">Protease</keyword>
<evidence type="ECO:0000313" key="5">
    <source>
        <dbReference type="EMBL" id="MBW0479281.1"/>
    </source>
</evidence>
<dbReference type="GO" id="GO:0005634">
    <property type="term" value="C:nucleus"/>
    <property type="evidence" value="ECO:0007669"/>
    <property type="project" value="UniProtKB-ARBA"/>
</dbReference>
<feature type="region of interest" description="Disordered" evidence="3">
    <location>
        <begin position="133"/>
        <end position="152"/>
    </location>
</feature>
<dbReference type="Proteomes" id="UP000765509">
    <property type="component" value="Unassembled WGS sequence"/>
</dbReference>
<dbReference type="AlphaFoldDB" id="A0A9Q3C6C0"/>
<evidence type="ECO:0000313" key="6">
    <source>
        <dbReference type="Proteomes" id="UP000765509"/>
    </source>
</evidence>
<dbReference type="SUPFAM" id="SSF56672">
    <property type="entry name" value="DNA/RNA polymerases"/>
    <property type="match status" value="1"/>
</dbReference>
<proteinExistence type="predicted"/>
<feature type="domain" description="Integrase catalytic" evidence="4">
    <location>
        <begin position="342"/>
        <end position="458"/>
    </location>
</feature>
<evidence type="ECO:0000256" key="1">
    <source>
        <dbReference type="ARBA" id="ARBA00022750"/>
    </source>
</evidence>
<dbReference type="InterPro" id="IPR001584">
    <property type="entry name" value="Integrase_cat-core"/>
</dbReference>
<dbReference type="PANTHER" id="PTHR11439:SF483">
    <property type="entry name" value="PEPTIDE SYNTHASE GLIP-LIKE, PUTATIVE (AFU_ORTHOLOGUE AFUA_3G12920)-RELATED"/>
    <property type="match status" value="1"/>
</dbReference>
<keyword evidence="2" id="KW-0694">RNA-binding</keyword>
<dbReference type="PANTHER" id="PTHR11439">
    <property type="entry name" value="GAG-POL-RELATED RETROTRANSPOSON"/>
    <property type="match status" value="1"/>
</dbReference>
<dbReference type="InterPro" id="IPR057670">
    <property type="entry name" value="SH3_retrovirus"/>
</dbReference>
<organism evidence="5 6">
    <name type="scientific">Austropuccinia psidii MF-1</name>
    <dbReference type="NCBI Taxonomy" id="1389203"/>
    <lineage>
        <taxon>Eukaryota</taxon>
        <taxon>Fungi</taxon>
        <taxon>Dikarya</taxon>
        <taxon>Basidiomycota</taxon>
        <taxon>Pucciniomycotina</taxon>
        <taxon>Pucciniomycetes</taxon>
        <taxon>Pucciniales</taxon>
        <taxon>Sphaerophragmiaceae</taxon>
        <taxon>Austropuccinia</taxon>
    </lineage>
</organism>
<keyword evidence="6" id="KW-1185">Reference proteome</keyword>
<accession>A0A9Q3C6C0</accession>
<gene>
    <name evidence="5" type="ORF">O181_018996</name>
</gene>
<dbReference type="CDD" id="cd09272">
    <property type="entry name" value="RNase_HI_RT_Ty1"/>
    <property type="match status" value="1"/>
</dbReference>
<dbReference type="EMBL" id="AVOT02005518">
    <property type="protein sequence ID" value="MBW0479281.1"/>
    <property type="molecule type" value="Genomic_DNA"/>
</dbReference>
<dbReference type="GO" id="GO:0015074">
    <property type="term" value="P:DNA integration"/>
    <property type="evidence" value="ECO:0007669"/>
    <property type="project" value="InterPro"/>
</dbReference>
<reference evidence="5" key="1">
    <citation type="submission" date="2021-03" db="EMBL/GenBank/DDBJ databases">
        <title>Draft genome sequence of rust myrtle Austropuccinia psidii MF-1, a brazilian biotype.</title>
        <authorList>
            <person name="Quecine M.C."/>
            <person name="Pachon D.M.R."/>
            <person name="Bonatelli M.L."/>
            <person name="Correr F.H."/>
            <person name="Franceschini L.M."/>
            <person name="Leite T.F."/>
            <person name="Margarido G.R.A."/>
            <person name="Almeida C.A."/>
            <person name="Ferrarezi J.A."/>
            <person name="Labate C.A."/>
        </authorList>
    </citation>
    <scope>NUCLEOTIDE SEQUENCE</scope>
    <source>
        <strain evidence="5">MF-1</strain>
    </source>
</reference>
<evidence type="ECO:0000259" key="4">
    <source>
        <dbReference type="PROSITE" id="PS50994"/>
    </source>
</evidence>
<protein>
    <recommendedName>
        <fullName evidence="4">Integrase catalytic domain-containing protein</fullName>
    </recommendedName>
</protein>
<dbReference type="GO" id="GO:0003723">
    <property type="term" value="F:RNA binding"/>
    <property type="evidence" value="ECO:0007669"/>
    <property type="project" value="UniProtKB-KW"/>
</dbReference>
<evidence type="ECO:0000256" key="2">
    <source>
        <dbReference type="ARBA" id="ARBA00022884"/>
    </source>
</evidence>
<dbReference type="InterPro" id="IPR013103">
    <property type="entry name" value="RVT_2"/>
</dbReference>
<keyword evidence="1" id="KW-0378">Hydrolase</keyword>
<dbReference type="InterPro" id="IPR036397">
    <property type="entry name" value="RNaseH_sf"/>
</dbReference>
<dbReference type="Pfam" id="PF25597">
    <property type="entry name" value="SH3_retrovirus"/>
    <property type="match status" value="1"/>
</dbReference>
<keyword evidence="1" id="KW-0064">Aspartyl protease</keyword>
<sequence>MQWLKSTYNGNLQEYIDDNRKLMMAMETVNIIVPSELLSFTLLGKLSGDSKINQYVETLSLNEELIELPDLILSKLQDFHNNSFIQEEPIKSSVTALLSESAHPYKILYYCTNGKHNPMCTSHTKQECFVENPHLRPPRRNNKQRAQNNQNVSAHLSTAQALVTGDSTSTSPSDLIIDCGATHHMFNSKEMFSFLQVTPSLNVCTGDMSSSLSSEGIGTVSITCGKQTHTLTDCLYVPKLNCNLISLLGLGHNNVTIHRKENHFSLLSRNQILFEEKIMNNLMKVDCLIAKALITQIPKLWHQRLGHPGDQIVRSMGLPGENTKCLTCDKNKIHSLPFNDQFEQFVLAKKEMENQHDRTIKKLVSDRGGEFLNHQFKKLSEECGFQHTMSPAETPQHNGFAERANRTILEKAKCLLNHSNLPNCYWAEAINTATLLSNITPTPSRFNLSPYQLWKGLPPRIKKLRVFGCQAIVAIPKTHRNWKLSPVGAEGILLGYENDNTSYRVLRLNDGKVIISWHVIFNEAVFPTLKTSHSNSTLVIPENGPAAAVVVDEPHSADMGSVDEIRPMEPELDDTSRMVDESHVSLELDSAGAAPPVSRIKVIGPRHPTIISSAVDRHHILPYSRRPKVFLSVHDESPRTFKQALNYSKREVWSSAIQKELSSMNHLQVWEVVDLKPDYKLVGTTWVFRTKRNHLNEIPKYKARLCAQGFTQTPGLDFEKTYAPTGRLNSLQTLISFAASKNLHFHQVDIKSAFLNAPLTKTVHLWLETGAPGLVRKAQELVDQDVQPFKDEISKEFEIKDVGMADLMLGVKITHSDEFISLDQQNFVESLVKLYGMDKCKPVCTPLPPQTHIGPASEGELEKFKNLNVSYRSAVGSINYLSTATRPDLSYAVSSLSQFLENPGINHWNSFLHVLKYLNGTQDIGHVYSQGSKEGIRAYSNADWGNCQENRRSVTGFLVTFKGNLVIWKTQKQPTVSISTAKAEYKALCDLTSEIIWFRQWCNESALYINSEPIPVHEDNQSCISTVEGDSNLNQRRMKHIDIQLHFVKEFVKNSSIRLLYTPTNLMLADFLTKSVSRLSLSQSLNSLGVLRLGVKGGVENLNQDQSDRQSATPKH</sequence>
<dbReference type="PROSITE" id="PS50994">
    <property type="entry name" value="INTEGRASE"/>
    <property type="match status" value="1"/>
</dbReference>
<name>A0A9Q3C6C0_9BASI</name>
<dbReference type="Gene3D" id="3.30.420.10">
    <property type="entry name" value="Ribonuclease H-like superfamily/Ribonuclease H"/>
    <property type="match status" value="1"/>
</dbReference>
<dbReference type="InterPro" id="IPR054722">
    <property type="entry name" value="PolX-like_BBD"/>
</dbReference>
<evidence type="ECO:0000256" key="3">
    <source>
        <dbReference type="SAM" id="MobiDB-lite"/>
    </source>
</evidence>
<dbReference type="GO" id="GO:0004190">
    <property type="term" value="F:aspartic-type endopeptidase activity"/>
    <property type="evidence" value="ECO:0007669"/>
    <property type="project" value="UniProtKB-KW"/>
</dbReference>
<dbReference type="InterPro" id="IPR012337">
    <property type="entry name" value="RNaseH-like_sf"/>
</dbReference>
<dbReference type="InterPro" id="IPR043502">
    <property type="entry name" value="DNA/RNA_pol_sf"/>
</dbReference>